<evidence type="ECO:0008006" key="3">
    <source>
        <dbReference type="Google" id="ProtNLM"/>
    </source>
</evidence>
<evidence type="ECO:0000313" key="1">
    <source>
        <dbReference type="EMBL" id="MBU5484821.1"/>
    </source>
</evidence>
<sequence length="254" mass="29874">MKNILELISKDGFQYAITIDCEGTNFDKNLKNNVENLERFLKFNSENDVTTILFITPFFADMLSQLNLVEKIKQYNVIFGLHIHPENLPDEITGKCSFIKKDEELLASYNLEEQKCIINYSMEYLTQRGITPIQIYRGGYFSMNDDTAKALYELTDIRFESHNTYREQYRVSNNLLTSLPVYSLDHKEELRLEYFSSEKLCQLLNDAIDEDKLTLGVTHSYLLDSNDFHYERDNLKEDIHSIQKKLVEMLKNKE</sequence>
<name>A0ABS6EHY5_9CLOT</name>
<gene>
    <name evidence="1" type="ORF">KQI86_10785</name>
</gene>
<dbReference type="Proteomes" id="UP000726170">
    <property type="component" value="Unassembled WGS sequence"/>
</dbReference>
<dbReference type="EMBL" id="JAHLQF010000002">
    <property type="protein sequence ID" value="MBU5484821.1"/>
    <property type="molecule type" value="Genomic_DNA"/>
</dbReference>
<proteinExistence type="predicted"/>
<keyword evidence="2" id="KW-1185">Reference proteome</keyword>
<reference evidence="1 2" key="1">
    <citation type="submission" date="2021-06" db="EMBL/GenBank/DDBJ databases">
        <authorList>
            <person name="Sun Q."/>
            <person name="Li D."/>
        </authorList>
    </citation>
    <scope>NUCLEOTIDE SEQUENCE [LARGE SCALE GENOMIC DNA]</scope>
    <source>
        <strain evidence="1 2">MSJ-11</strain>
    </source>
</reference>
<dbReference type="RefSeq" id="WP_216439306.1">
    <property type="nucleotide sequence ID" value="NZ_JAHLQF010000002.1"/>
</dbReference>
<comment type="caution">
    <text evidence="1">The sequence shown here is derived from an EMBL/GenBank/DDBJ whole genome shotgun (WGS) entry which is preliminary data.</text>
</comment>
<accession>A0ABS6EHY5</accession>
<protein>
    <recommendedName>
        <fullName evidence="3">Polysaccharide deacetylase</fullName>
    </recommendedName>
</protein>
<organism evidence="1 2">
    <name type="scientific">Clostridium mobile</name>
    <dbReference type="NCBI Taxonomy" id="2841512"/>
    <lineage>
        <taxon>Bacteria</taxon>
        <taxon>Bacillati</taxon>
        <taxon>Bacillota</taxon>
        <taxon>Clostridia</taxon>
        <taxon>Eubacteriales</taxon>
        <taxon>Clostridiaceae</taxon>
        <taxon>Clostridium</taxon>
    </lineage>
</organism>
<evidence type="ECO:0000313" key="2">
    <source>
        <dbReference type="Proteomes" id="UP000726170"/>
    </source>
</evidence>